<proteinExistence type="predicted"/>
<evidence type="ECO:0000313" key="3">
    <source>
        <dbReference type="RefSeq" id="XP_052737365.1"/>
    </source>
</evidence>
<organism evidence="2 3">
    <name type="scientific">Bicyclus anynana</name>
    <name type="common">Squinting bush brown butterfly</name>
    <dbReference type="NCBI Taxonomy" id="110368"/>
    <lineage>
        <taxon>Eukaryota</taxon>
        <taxon>Metazoa</taxon>
        <taxon>Ecdysozoa</taxon>
        <taxon>Arthropoda</taxon>
        <taxon>Hexapoda</taxon>
        <taxon>Insecta</taxon>
        <taxon>Pterygota</taxon>
        <taxon>Neoptera</taxon>
        <taxon>Endopterygota</taxon>
        <taxon>Lepidoptera</taxon>
        <taxon>Glossata</taxon>
        <taxon>Ditrysia</taxon>
        <taxon>Papilionoidea</taxon>
        <taxon>Nymphalidae</taxon>
        <taxon>Satyrinae</taxon>
        <taxon>Satyrini</taxon>
        <taxon>Mycalesina</taxon>
        <taxon>Bicyclus</taxon>
    </lineage>
</organism>
<dbReference type="InterPro" id="IPR031751">
    <property type="entry name" value="DUF4735"/>
</dbReference>
<dbReference type="PANTHER" id="PTHR33539">
    <property type="entry name" value="UPF0764 PROTEIN C16ORF89"/>
    <property type="match status" value="1"/>
</dbReference>
<evidence type="ECO:0000256" key="1">
    <source>
        <dbReference type="SAM" id="SignalP"/>
    </source>
</evidence>
<evidence type="ECO:0000313" key="2">
    <source>
        <dbReference type="Proteomes" id="UP001652582"/>
    </source>
</evidence>
<feature type="chain" id="PRO_5047280089" evidence="1">
    <location>
        <begin position="20"/>
        <end position="359"/>
    </location>
</feature>
<protein>
    <submittedName>
        <fullName evidence="3">Uncharacterized protein LOC112045830</fullName>
    </submittedName>
</protein>
<keyword evidence="1" id="KW-0732">Signal</keyword>
<feature type="signal peptide" evidence="1">
    <location>
        <begin position="1"/>
        <end position="19"/>
    </location>
</feature>
<sequence>MLCLRYCVVVIVQFYLTSAKFFDPEWDMPTEVELNKYLSVVEDTVDYCYRNKNKTDINSAFGLFMAKVNLAHVRRKGRDLPKNMDKRLITLTLKTDEILNVIKRKYEVSRKVRALNLMSLFNNATNWGENLSKFDYTVEMQYPLAQLEEMYSPFNLYLEKADKYFMWVPSPESSDECMESLAKNPTNRSPFSKRCDIRKSCYDIVKRGTDFGYALAHRLLILLAARLGRGCTVFSQHEDRALVKQFCSMAHAEAAYIAENNYGFIDLFMEIIGLCSIDGHAQFLHRIWLDNMMTFQTPDGCFQEVYYKKENIEDIRRSLVWTRVYNFKNILKGGCVEHTTAVAAVAFSAAVRFIVEQYY</sequence>
<accession>A0ABM3LE79</accession>
<dbReference type="PANTHER" id="PTHR33539:SF1">
    <property type="entry name" value="UPF0764 PROTEIN C16ORF89"/>
    <property type="match status" value="1"/>
</dbReference>
<name>A0ABM3LE79_BICAN</name>
<keyword evidence="2" id="KW-1185">Reference proteome</keyword>
<dbReference type="Pfam" id="PF15882">
    <property type="entry name" value="DUF4735"/>
    <property type="match status" value="1"/>
</dbReference>
<dbReference type="GeneID" id="112045830"/>
<dbReference type="RefSeq" id="XP_052737365.1">
    <property type="nucleotide sequence ID" value="XM_052881405.1"/>
</dbReference>
<dbReference type="Proteomes" id="UP001652582">
    <property type="component" value="Chromosome 4"/>
</dbReference>
<gene>
    <name evidence="3" type="primary">LOC112045830</name>
</gene>
<reference evidence="3" key="1">
    <citation type="submission" date="2025-08" db="UniProtKB">
        <authorList>
            <consortium name="RefSeq"/>
        </authorList>
    </citation>
    <scope>IDENTIFICATION</scope>
</reference>